<gene>
    <name evidence="2" type="ORF">FTV88_2701</name>
</gene>
<evidence type="ECO:0000313" key="3">
    <source>
        <dbReference type="Proteomes" id="UP000366051"/>
    </source>
</evidence>
<dbReference type="KEGG" id="hcv:FTV88_2701"/>
<dbReference type="EMBL" id="CP045875">
    <property type="protein sequence ID" value="QGG48790.1"/>
    <property type="molecule type" value="Genomic_DNA"/>
</dbReference>
<evidence type="ECO:0000313" key="2">
    <source>
        <dbReference type="EMBL" id="QGG48790.1"/>
    </source>
</evidence>
<dbReference type="Proteomes" id="UP000366051">
    <property type="component" value="Chromosome"/>
</dbReference>
<evidence type="ECO:0000256" key="1">
    <source>
        <dbReference type="SAM" id="MobiDB-lite"/>
    </source>
</evidence>
<sequence>MKLKDVYRRMVALGIEADPRGKKQVEELLKERQKEKEKAKGDDSEGFQEDTLFNPYSDTAILYGEETREIKRILVGIDIEVGEVLLADRLREKGEAIDLIMAHHPEGKALSALHKVMHMQEDLLHQIGVPINIAEGIMASRIGEVRRGLAPLNHNRAVDAARLLDLPLMCVHTPADNQVQTFLSRVIEERNPKKVDDILKLLKEIPEYKEAAKRGSGPTLFAGKKDGRCGKVIVDMTGGTSGSEEAYARLAQAGVGTIVGMHMGEKHRKEAEKYHINVVIAGHMASDSLGMNLLLDALERQGIQVVACAGMIRYSRNVQ</sequence>
<dbReference type="RefSeq" id="WP_153725895.1">
    <property type="nucleotide sequence ID" value="NZ_CP045875.1"/>
</dbReference>
<keyword evidence="3" id="KW-1185">Reference proteome</keyword>
<dbReference type="SUPFAM" id="SSF102705">
    <property type="entry name" value="NIF3 (NGG1p interacting factor 3)-like"/>
    <property type="match status" value="1"/>
</dbReference>
<feature type="region of interest" description="Disordered" evidence="1">
    <location>
        <begin position="29"/>
        <end position="51"/>
    </location>
</feature>
<protein>
    <recommendedName>
        <fullName evidence="4">NGG1p interacting factor NIF3</fullName>
    </recommendedName>
</protein>
<dbReference type="AlphaFoldDB" id="A0A5Q2N947"/>
<evidence type="ECO:0008006" key="4">
    <source>
        <dbReference type="Google" id="ProtNLM"/>
    </source>
</evidence>
<dbReference type="OrthoDB" id="9798371at2"/>
<name>A0A5Q2N947_9FIRM</name>
<feature type="compositionally biased region" description="Basic and acidic residues" evidence="1">
    <location>
        <begin position="29"/>
        <end position="43"/>
    </location>
</feature>
<organism evidence="2 3">
    <name type="scientific">Heliorestis convoluta</name>
    <dbReference type="NCBI Taxonomy" id="356322"/>
    <lineage>
        <taxon>Bacteria</taxon>
        <taxon>Bacillati</taxon>
        <taxon>Bacillota</taxon>
        <taxon>Clostridia</taxon>
        <taxon>Eubacteriales</taxon>
        <taxon>Heliobacteriaceae</taxon>
        <taxon>Heliorestis</taxon>
    </lineage>
</organism>
<proteinExistence type="predicted"/>
<accession>A0A5Q2N947</accession>
<reference evidence="3" key="1">
    <citation type="submission" date="2019-11" db="EMBL/GenBank/DDBJ databases">
        <title>Genome sequence of Heliorestis convoluta strain HH, an alkaliphilic and minimalistic phototrophic bacterium from a soda lake in Egypt.</title>
        <authorList>
            <person name="Dewey E.D."/>
            <person name="Stokes L.M."/>
            <person name="Burchell B.M."/>
            <person name="Shaffer K.N."/>
            <person name="Huntington A.M."/>
            <person name="Baker J.M."/>
            <person name="Nadendla S."/>
            <person name="Giglio M.G."/>
            <person name="Touchman J.W."/>
            <person name="Blankenship R.E."/>
            <person name="Madigan M.T."/>
            <person name="Sattley W.M."/>
        </authorList>
    </citation>
    <scope>NUCLEOTIDE SEQUENCE [LARGE SCALE GENOMIC DNA]</scope>
    <source>
        <strain evidence="3">HH</strain>
    </source>
</reference>
<dbReference type="InterPro" id="IPR036069">
    <property type="entry name" value="DUF34/NIF3_sf"/>
</dbReference>